<keyword evidence="8" id="KW-1185">Reference proteome</keyword>
<evidence type="ECO:0000313" key="7">
    <source>
        <dbReference type="EMBL" id="MFC5569973.1"/>
    </source>
</evidence>
<evidence type="ECO:0000256" key="3">
    <source>
        <dbReference type="ARBA" id="ARBA00022692"/>
    </source>
</evidence>
<dbReference type="RefSeq" id="WP_386754301.1">
    <property type="nucleotide sequence ID" value="NZ_JBHSNM010000002.1"/>
</dbReference>
<comment type="subcellular location">
    <subcellularLocation>
        <location evidence="1">Cell membrane</location>
        <topology evidence="1">Multi-pass membrane protein</topology>
    </subcellularLocation>
</comment>
<keyword evidence="5 6" id="KW-0472">Membrane</keyword>
<comment type="caution">
    <text evidence="7">The sequence shown here is derived from an EMBL/GenBank/DDBJ whole genome shotgun (WGS) entry which is preliminary data.</text>
</comment>
<sequence>MKPRHPLLRRLWRIAWWLSPLAILVLLARAARAIDWTHVLGAMAGYDATHLAIAALLTVASYLVYGAYDVAARRYAHHALSTRRVMLIAGIAYAFGLNIGALIGGTGSRLRLYSHAGLGVATIVRIVAFSASANWLGYVLLAGALFASGSTVLPPRFASAAQALPWLGVAMLVASALYLLACRRLHGRTFHWRHHHFRLPSLPQALGQYVLSMVNWSLMAAIVWVLLPASADYPTVLGTLLFSAIAAAMVHVPGGVGVLEAVFVAAFAHRMPVAAILAALLVYRAIYYLVPLLAAVAAYALLEARGRVPAAATTTPD</sequence>
<protein>
    <submittedName>
        <fullName evidence="7">YbhN family protein</fullName>
    </submittedName>
</protein>
<feature type="transmembrane region" description="Helical" evidence="6">
    <location>
        <begin position="110"/>
        <end position="128"/>
    </location>
</feature>
<evidence type="ECO:0000256" key="4">
    <source>
        <dbReference type="ARBA" id="ARBA00022989"/>
    </source>
</evidence>
<dbReference type="EMBL" id="JBHSNM010000002">
    <property type="protein sequence ID" value="MFC5569973.1"/>
    <property type="molecule type" value="Genomic_DNA"/>
</dbReference>
<keyword evidence="2" id="KW-1003">Cell membrane</keyword>
<dbReference type="Pfam" id="PF03706">
    <property type="entry name" value="LPG_synthase_TM"/>
    <property type="match status" value="1"/>
</dbReference>
<name>A0ABW0SLJ1_9GAMM</name>
<feature type="transmembrane region" description="Helical" evidence="6">
    <location>
        <begin position="135"/>
        <end position="153"/>
    </location>
</feature>
<evidence type="ECO:0000256" key="2">
    <source>
        <dbReference type="ARBA" id="ARBA00022475"/>
    </source>
</evidence>
<feature type="transmembrane region" description="Helical" evidence="6">
    <location>
        <begin position="285"/>
        <end position="302"/>
    </location>
</feature>
<organism evidence="7 8">
    <name type="scientific">Lysobacter yangpyeongensis</name>
    <dbReference type="NCBI Taxonomy" id="346182"/>
    <lineage>
        <taxon>Bacteria</taxon>
        <taxon>Pseudomonadati</taxon>
        <taxon>Pseudomonadota</taxon>
        <taxon>Gammaproteobacteria</taxon>
        <taxon>Lysobacterales</taxon>
        <taxon>Lysobacteraceae</taxon>
        <taxon>Lysobacter</taxon>
    </lineage>
</organism>
<evidence type="ECO:0000313" key="8">
    <source>
        <dbReference type="Proteomes" id="UP001596036"/>
    </source>
</evidence>
<accession>A0ABW0SLJ1</accession>
<gene>
    <name evidence="7" type="ORF">ACFPN1_07865</name>
</gene>
<feature type="transmembrane region" description="Helical" evidence="6">
    <location>
        <begin position="233"/>
        <end position="252"/>
    </location>
</feature>
<keyword evidence="3 6" id="KW-0812">Transmembrane</keyword>
<keyword evidence="4 6" id="KW-1133">Transmembrane helix</keyword>
<feature type="transmembrane region" description="Helical" evidence="6">
    <location>
        <begin position="43"/>
        <end position="65"/>
    </location>
</feature>
<feature type="transmembrane region" description="Helical" evidence="6">
    <location>
        <begin position="85"/>
        <end position="104"/>
    </location>
</feature>
<evidence type="ECO:0000256" key="1">
    <source>
        <dbReference type="ARBA" id="ARBA00004651"/>
    </source>
</evidence>
<reference evidence="8" key="1">
    <citation type="journal article" date="2019" name="Int. J. Syst. Evol. Microbiol.">
        <title>The Global Catalogue of Microorganisms (GCM) 10K type strain sequencing project: providing services to taxonomists for standard genome sequencing and annotation.</title>
        <authorList>
            <consortium name="The Broad Institute Genomics Platform"/>
            <consortium name="The Broad Institute Genome Sequencing Center for Infectious Disease"/>
            <person name="Wu L."/>
            <person name="Ma J."/>
        </authorList>
    </citation>
    <scope>NUCLEOTIDE SEQUENCE [LARGE SCALE GENOMIC DNA]</scope>
    <source>
        <strain evidence="8">KACC 11407</strain>
    </source>
</reference>
<proteinExistence type="predicted"/>
<evidence type="ECO:0000256" key="5">
    <source>
        <dbReference type="ARBA" id="ARBA00023136"/>
    </source>
</evidence>
<feature type="transmembrane region" description="Helical" evidence="6">
    <location>
        <begin position="165"/>
        <end position="185"/>
    </location>
</feature>
<dbReference type="Proteomes" id="UP001596036">
    <property type="component" value="Unassembled WGS sequence"/>
</dbReference>
<evidence type="ECO:0000256" key="6">
    <source>
        <dbReference type="SAM" id="Phobius"/>
    </source>
</evidence>
<dbReference type="InterPro" id="IPR022791">
    <property type="entry name" value="L-PG_synthase/AglD"/>
</dbReference>
<feature type="transmembrane region" description="Helical" evidence="6">
    <location>
        <begin position="206"/>
        <end position="227"/>
    </location>
</feature>